<organism evidence="4 5">
    <name type="scientific">Ruegeria halocynthiae</name>
    <dbReference type="NCBI Taxonomy" id="985054"/>
    <lineage>
        <taxon>Bacteria</taxon>
        <taxon>Pseudomonadati</taxon>
        <taxon>Pseudomonadota</taxon>
        <taxon>Alphaproteobacteria</taxon>
        <taxon>Rhodobacterales</taxon>
        <taxon>Roseobacteraceae</taxon>
        <taxon>Ruegeria</taxon>
    </lineage>
</organism>
<dbReference type="AlphaFoldDB" id="A0A1H3EGY4"/>
<dbReference type="Pfam" id="PF00486">
    <property type="entry name" value="Trans_reg_C"/>
    <property type="match status" value="1"/>
</dbReference>
<dbReference type="Proteomes" id="UP000183400">
    <property type="component" value="Unassembled WGS sequence"/>
</dbReference>
<dbReference type="CDD" id="cd00383">
    <property type="entry name" value="trans_reg_C"/>
    <property type="match status" value="1"/>
</dbReference>
<evidence type="ECO:0000259" key="3">
    <source>
        <dbReference type="PROSITE" id="PS51755"/>
    </source>
</evidence>
<protein>
    <submittedName>
        <fullName evidence="4">TolB amino-terminal domain-containing protein</fullName>
    </submittedName>
</protein>
<dbReference type="SMART" id="SM00862">
    <property type="entry name" value="Trans_reg_C"/>
    <property type="match status" value="1"/>
</dbReference>
<dbReference type="RefSeq" id="WP_074738826.1">
    <property type="nucleotide sequence ID" value="NZ_FNNP01000011.1"/>
</dbReference>
<dbReference type="InterPro" id="IPR036388">
    <property type="entry name" value="WH-like_DNA-bd_sf"/>
</dbReference>
<dbReference type="EMBL" id="FNNP01000011">
    <property type="protein sequence ID" value="SDX78033.1"/>
    <property type="molecule type" value="Genomic_DNA"/>
</dbReference>
<dbReference type="GO" id="GO:0003677">
    <property type="term" value="F:DNA binding"/>
    <property type="evidence" value="ECO:0007669"/>
    <property type="project" value="UniProtKB-UniRule"/>
</dbReference>
<dbReference type="GO" id="GO:0000160">
    <property type="term" value="P:phosphorelay signal transduction system"/>
    <property type="evidence" value="ECO:0007669"/>
    <property type="project" value="InterPro"/>
</dbReference>
<dbReference type="Gene3D" id="1.10.10.10">
    <property type="entry name" value="Winged helix-like DNA-binding domain superfamily/Winged helix DNA-binding domain"/>
    <property type="match status" value="1"/>
</dbReference>
<gene>
    <name evidence="4" type="ORF">SAMN05444358_11166</name>
</gene>
<dbReference type="InterPro" id="IPR001867">
    <property type="entry name" value="OmpR/PhoB-type_DNA-bd"/>
</dbReference>
<dbReference type="SUPFAM" id="SSF48452">
    <property type="entry name" value="TPR-like"/>
    <property type="match status" value="1"/>
</dbReference>
<dbReference type="InterPro" id="IPR016032">
    <property type="entry name" value="Sig_transdc_resp-reg_C-effctor"/>
</dbReference>
<feature type="DNA-binding region" description="OmpR/PhoB-type" evidence="2">
    <location>
        <begin position="1"/>
        <end position="99"/>
    </location>
</feature>
<proteinExistence type="predicted"/>
<feature type="domain" description="OmpR/PhoB-type" evidence="3">
    <location>
        <begin position="1"/>
        <end position="99"/>
    </location>
</feature>
<reference evidence="5" key="1">
    <citation type="submission" date="2016-10" db="EMBL/GenBank/DDBJ databases">
        <authorList>
            <person name="Varghese N."/>
            <person name="Submissions S."/>
        </authorList>
    </citation>
    <scope>NUCLEOTIDE SEQUENCE [LARGE SCALE GENOMIC DNA]</scope>
    <source>
        <strain evidence="5">DSM 27839</strain>
    </source>
</reference>
<keyword evidence="5" id="KW-1185">Reference proteome</keyword>
<dbReference type="Gene3D" id="1.25.40.10">
    <property type="entry name" value="Tetratricopeptide repeat domain"/>
    <property type="match status" value="1"/>
</dbReference>
<dbReference type="PROSITE" id="PS51755">
    <property type="entry name" value="OMPR_PHOB"/>
    <property type="match status" value="1"/>
</dbReference>
<evidence type="ECO:0000313" key="4">
    <source>
        <dbReference type="EMBL" id="SDX78033.1"/>
    </source>
</evidence>
<evidence type="ECO:0000256" key="2">
    <source>
        <dbReference type="PROSITE-ProRule" id="PRU01091"/>
    </source>
</evidence>
<sequence>MKFCFGNFELDHTAAELRLSDGQGVHLERQVFLLLSLLVQNGSRVTTLDEIVTKIWNDAPISDAAIASRVRSARAALGDNGKTQSIIRTIRGQGFRFELPVTRKADGSIAETLIINEGVAPSIAVLPFQAFGETEQAGVIAPALAHELIVSLSLTKWVTVIARASSFQLGSVANAQSVSEQLDVRYVLSGSVEINGPNLTVSPVLSAADSGQVIWADRYNGLIDDIFSIKADVTNSVVAAVEVHVPRHQAAEARRRDIESLDAWSFFHLGLNHIYRFTEEDNALSARYFKEALARAPNFARAHAGLSFVSFQKAFTGFGADRGVAARDALSAAERAMEQAPDDPFSNFVLGRSYWIQQDLDTAAHSAVQTP</sequence>
<dbReference type="GO" id="GO:0006355">
    <property type="term" value="P:regulation of DNA-templated transcription"/>
    <property type="evidence" value="ECO:0007669"/>
    <property type="project" value="InterPro"/>
</dbReference>
<dbReference type="InterPro" id="IPR011990">
    <property type="entry name" value="TPR-like_helical_dom_sf"/>
</dbReference>
<dbReference type="STRING" id="985054.SAMN05444358_11166"/>
<accession>A0A1H3EGY4</accession>
<keyword evidence="1 2" id="KW-0238">DNA-binding</keyword>
<dbReference type="SUPFAM" id="SSF46894">
    <property type="entry name" value="C-terminal effector domain of the bipartite response regulators"/>
    <property type="match status" value="1"/>
</dbReference>
<evidence type="ECO:0000313" key="5">
    <source>
        <dbReference type="Proteomes" id="UP000183400"/>
    </source>
</evidence>
<evidence type="ECO:0000256" key="1">
    <source>
        <dbReference type="ARBA" id="ARBA00023125"/>
    </source>
</evidence>
<name>A0A1H3EGY4_9RHOB</name>
<dbReference type="OrthoDB" id="54411at2"/>